<feature type="domain" description="DUF7927" evidence="4">
    <location>
        <begin position="774"/>
        <end position="904"/>
    </location>
</feature>
<keyword evidence="6" id="KW-1185">Reference proteome</keyword>
<dbReference type="Pfam" id="PF20009">
    <property type="entry name" value="GEVED"/>
    <property type="match status" value="1"/>
</dbReference>
<dbReference type="InterPro" id="IPR040683">
    <property type="entry name" value="CshA_NR2"/>
</dbReference>
<dbReference type="InterPro" id="IPR045474">
    <property type="entry name" value="GEVED"/>
</dbReference>
<dbReference type="Proteomes" id="UP001597181">
    <property type="component" value="Unassembled WGS sequence"/>
</dbReference>
<feature type="domain" description="DUF7927" evidence="4">
    <location>
        <begin position="1043"/>
        <end position="1174"/>
    </location>
</feature>
<comment type="caution">
    <text evidence="5">The sequence shown here is derived from an EMBL/GenBank/DDBJ whole genome shotgun (WGS) entry which is preliminary data.</text>
</comment>
<evidence type="ECO:0000256" key="1">
    <source>
        <dbReference type="SAM" id="Phobius"/>
    </source>
</evidence>
<evidence type="ECO:0000313" key="6">
    <source>
        <dbReference type="Proteomes" id="UP001597181"/>
    </source>
</evidence>
<evidence type="ECO:0000259" key="2">
    <source>
        <dbReference type="Pfam" id="PF18651"/>
    </source>
</evidence>
<feature type="domain" description="DUF7927" evidence="4">
    <location>
        <begin position="1854"/>
        <end position="1983"/>
    </location>
</feature>
<organism evidence="5 6">
    <name type="scientific">Leucobacter albus</name>
    <dbReference type="NCBI Taxonomy" id="272210"/>
    <lineage>
        <taxon>Bacteria</taxon>
        <taxon>Bacillati</taxon>
        <taxon>Actinomycetota</taxon>
        <taxon>Actinomycetes</taxon>
        <taxon>Micrococcales</taxon>
        <taxon>Microbacteriaceae</taxon>
        <taxon>Leucobacter</taxon>
    </lineage>
</organism>
<evidence type="ECO:0000259" key="3">
    <source>
        <dbReference type="Pfam" id="PF20009"/>
    </source>
</evidence>
<feature type="domain" description="Surface adhesin CshA non-repetitive" evidence="2">
    <location>
        <begin position="63"/>
        <end position="300"/>
    </location>
</feature>
<feature type="domain" description="DUF7927" evidence="4">
    <location>
        <begin position="1313"/>
        <end position="1445"/>
    </location>
</feature>
<dbReference type="Pfam" id="PF18651">
    <property type="entry name" value="CshA_NR2"/>
    <property type="match status" value="1"/>
</dbReference>
<dbReference type="EMBL" id="JBHTLY010000004">
    <property type="protein sequence ID" value="MFD1202360.1"/>
    <property type="molecule type" value="Genomic_DNA"/>
</dbReference>
<name>A0ABW3TNY2_9MICO</name>
<proteinExistence type="predicted"/>
<feature type="domain" description="DUF7927" evidence="4">
    <location>
        <begin position="638"/>
        <end position="768"/>
    </location>
</feature>
<dbReference type="RefSeq" id="WP_343960921.1">
    <property type="nucleotide sequence ID" value="NZ_BAAAKZ010000010.1"/>
</dbReference>
<sequence>MIARSAAGTRSTLRRRARPRRATALLAVAAVLAGTFTVAVPFAGSAPAEAVFAEEGEGKFRSSIDWFSFGEEGPIVPAADGTVTYSNDRQIGQHTLRTTCTIGNIFEHNGAPGRSPLSTYRSGYYQGDGLSYLYNIGGAGWDNQLVNGITNTTSGSTVQFRILCGAELIDATKATSTPIQLQGLVVADAESSNQTTQEYISAAPITNTEMAGEAVPALDATWRVIDRYRAPNCDTNIYASVDQTTNGLRFAPYGDECIGKANPSVGRGPGPMAVGFMEGATSADVTLKGGGGSAIAIGMVVDTDFGDAPASYGEAGALFSPTWAGGEIPQGGGEYVSGPEFELGDHGEPAQLLGSHVDAEVTYQASWDALLDDESPDLAESDEDALDAAQLPTLDYTPGAETQITLACTVATGTQGFVAGWIDWAHDGNFLDSDRSDTVECENGQATLTWTAPADAVAPAEGEQTFLRLRIAADPAELLPVGMSSTGEVEDYALDAPLVTAVKTSEPVQGTVIHRGETVTYTLTFANDSKVTGPILYSDDLADVLDSATLEAGPTVTGPTGVTATFVGTQINVTGDLAQGESATVTYTVRVNDDASHGERLTNHLLLSDGNGRIVEESLPVCLPEHPRCTDHPIAVPELEVVKIANPPSGESVSAGQRITYEVLFNNWGAAPAPIDWFDDLTGVLDDATWGDSLQLRGDLTATFDEATKRIAVTGSLEPGGYAVMRYTVIVKADGERGDGHLANFMVESDDPTPAECVPATKLCTEHEAISSNITSAKSADPATGSTVVAGQEVTYTLSFVNDGAAGGEVDHVDDLTKVLDDADFVADSIVAPAGWAVTGPTDNALAIAGPLAAGESAQVSYTVRVKPDGERGDEQLANFLFEEGTDPPTTCETGNENCTTHPVGKPALVVTKTSDPGSGTAVVSGQSLTYTLTFDNSKGGAEAPVAHTDDLSGVLDDAELTAGPTVTPAGVLTGAIQDGRLAISGEVPAGTKATVSYAVKVKADGEREDNTLANFLLAGDDDPPPTCEPGSELCTTHPAPGLVVTKTADPESTEPVIAGQQLSYTLTFDNTTGSAPAPVDHIDDLSAVLDDATFVEGSLLAGSGLTAKGPSSDAQLAIGGSVPAGEKRTVSYAVTVNADGERGDDVLANYVFGAGDTPPTECLLADETCTTHPALSANVAVVKSAMPGSGAEVVAGQAVDYTLTFTNTGEAPGRVDFTDDLFDVLDDAGLTVQPHASDAALTPALAGTDLRVTGMLAPGQTVTVSYQVTVNADGERGNDLLGNVVVVTGEDPPTVCEPGDDACTEHPVVQPEIDVQKSSTPDSGTVLLAGDSVSYTLTFRNEGTGAGDVNFTDVLDSGSEHATLQGDVVVSDPALSATFDGGGDHPAIAVTGTLAPGAEVTVTYTYRLNADLPHGARLTNYLLDEGESVPGLCLPENPRCTDHPAVMPGLDTAKSSTPDSTTPVAAGDEITYTLTFASWGPADSFVEYADSLTDVLDDADLIAGPTADSPALKATLRGDSIAVLGTVPSGETVTVSYTVRVKPDAERLEVGNNSLANYLVADGEAPPTECLPENWNCTVHPAPNVQVQKSSDPASGEAVTEGQELSYTLRFENSGTAPGAVDYRDSLADVLDDADFVAGSLVATGGLTATGPAKGELTVTGTLAPGAVGEVTYRVVVKPDSERESSGNSTLANFVFADGEDPPTVCEPGDNSCTTHPTPDLVVAKSVSPASGTSVVAGDELRYTLTFENRGTAEGAVAYEDLLAGVLDDAALVGDPVVTGDGLLAELDGDVLRVSGALPPGARVDVSYTVRVLAEGERGDDLLANFVVRPGDDPPPVCDPETSICTVNPVGEIVATKSVDPASGTEVLPGDTLRYTLTFENVGKGAAQVAHLDDLTDVLDDASLTGTPVTTGGLTVTGPEQQQLLIGGALAAGASATVTYEVTVLPAAQAGNRVLANFVFGEGTTPPTTCEPGDAACTENPVTPPVPPVPPKPPVPPIGETGGGSQLPWLIGGGAVVLAGAGLLLWRRFAAGRAE</sequence>
<keyword evidence="1" id="KW-0472">Membrane</keyword>
<dbReference type="NCBIfam" id="TIGR01451">
    <property type="entry name" value="B_ant_repeat"/>
    <property type="match status" value="1"/>
</dbReference>
<feature type="transmembrane region" description="Helical" evidence="1">
    <location>
        <begin position="2008"/>
        <end position="2027"/>
    </location>
</feature>
<feature type="domain" description="DUF7927" evidence="4">
    <location>
        <begin position="909"/>
        <end position="1039"/>
    </location>
</feature>
<keyword evidence="1" id="KW-1133">Transmembrane helix</keyword>
<feature type="domain" description="DUF7927" evidence="4">
    <location>
        <begin position="1586"/>
        <end position="1718"/>
    </location>
</feature>
<feature type="domain" description="DUF7927" evidence="4">
    <location>
        <begin position="1180"/>
        <end position="1309"/>
    </location>
</feature>
<feature type="domain" description="DUF7927" evidence="4">
    <location>
        <begin position="499"/>
        <end position="634"/>
    </location>
</feature>
<evidence type="ECO:0000313" key="5">
    <source>
        <dbReference type="EMBL" id="MFD1202360.1"/>
    </source>
</evidence>
<dbReference type="InterPro" id="IPR057687">
    <property type="entry name" value="DUF7927"/>
</dbReference>
<reference evidence="6" key="1">
    <citation type="journal article" date="2019" name="Int. J. Syst. Evol. Microbiol.">
        <title>The Global Catalogue of Microorganisms (GCM) 10K type strain sequencing project: providing services to taxonomists for standard genome sequencing and annotation.</title>
        <authorList>
            <consortium name="The Broad Institute Genomics Platform"/>
            <consortium name="The Broad Institute Genome Sequencing Center for Infectious Disease"/>
            <person name="Wu L."/>
            <person name="Ma J."/>
        </authorList>
    </citation>
    <scope>NUCLEOTIDE SEQUENCE [LARGE SCALE GENOMIC DNA]</scope>
    <source>
        <strain evidence="6">CCUG 50213</strain>
    </source>
</reference>
<dbReference type="InterPro" id="IPR047589">
    <property type="entry name" value="DUF11_rpt"/>
</dbReference>
<keyword evidence="1" id="KW-0812">Transmembrane</keyword>
<feature type="domain" description="GEVED" evidence="3">
    <location>
        <begin position="418"/>
        <end position="494"/>
    </location>
</feature>
<accession>A0ABW3TNY2</accession>
<protein>
    <submittedName>
        <fullName evidence="5">CshA/CshB family fibrillar adhesin-related protein</fullName>
    </submittedName>
</protein>
<feature type="domain" description="DUF7927" evidence="4">
    <location>
        <begin position="1722"/>
        <end position="1851"/>
    </location>
</feature>
<dbReference type="Pfam" id="PF25549">
    <property type="entry name" value="DUF7927"/>
    <property type="match status" value="11"/>
</dbReference>
<gene>
    <name evidence="5" type="ORF">ACFQ3U_10695</name>
</gene>
<feature type="domain" description="DUF7927" evidence="4">
    <location>
        <begin position="1451"/>
        <end position="1582"/>
    </location>
</feature>
<evidence type="ECO:0000259" key="4">
    <source>
        <dbReference type="Pfam" id="PF25549"/>
    </source>
</evidence>